<evidence type="ECO:0000256" key="1">
    <source>
        <dbReference type="SAM" id="MobiDB-lite"/>
    </source>
</evidence>
<name>A0A0A0A0E0_CHAVO</name>
<evidence type="ECO:0000313" key="3">
    <source>
        <dbReference type="EMBL" id="KGL87526.1"/>
    </source>
</evidence>
<dbReference type="CDD" id="cd22077">
    <property type="entry name" value="WH2_WAS_WASL-2_3"/>
    <property type="match status" value="1"/>
</dbReference>
<feature type="non-terminal residue" evidence="3">
    <location>
        <position position="1"/>
    </location>
</feature>
<feature type="compositionally biased region" description="Pro residues" evidence="1">
    <location>
        <begin position="328"/>
        <end position="349"/>
    </location>
</feature>
<feature type="region of interest" description="Disordered" evidence="1">
    <location>
        <begin position="289"/>
        <end position="358"/>
    </location>
</feature>
<feature type="compositionally biased region" description="Pro residues" evidence="1">
    <location>
        <begin position="230"/>
        <end position="249"/>
    </location>
</feature>
<feature type="domain" description="WH2" evidence="2">
    <location>
        <begin position="16"/>
        <end position="33"/>
    </location>
</feature>
<organism evidence="3 4">
    <name type="scientific">Charadrius vociferus</name>
    <name type="common">Killdeer</name>
    <name type="synonym">Aegialitis vocifera</name>
    <dbReference type="NCBI Taxonomy" id="50402"/>
    <lineage>
        <taxon>Eukaryota</taxon>
        <taxon>Metazoa</taxon>
        <taxon>Chordata</taxon>
        <taxon>Craniata</taxon>
        <taxon>Vertebrata</taxon>
        <taxon>Euteleostomi</taxon>
        <taxon>Archelosauria</taxon>
        <taxon>Archosauria</taxon>
        <taxon>Dinosauria</taxon>
        <taxon>Saurischia</taxon>
        <taxon>Theropoda</taxon>
        <taxon>Coelurosauria</taxon>
        <taxon>Aves</taxon>
        <taxon>Neognathae</taxon>
        <taxon>Neoaves</taxon>
        <taxon>Charadriiformes</taxon>
        <taxon>Charadriidae</taxon>
        <taxon>Charadrius</taxon>
    </lineage>
</organism>
<dbReference type="PROSITE" id="PS51082">
    <property type="entry name" value="WH2"/>
    <property type="match status" value="1"/>
</dbReference>
<dbReference type="Proteomes" id="UP000053858">
    <property type="component" value="Unassembled WGS sequence"/>
</dbReference>
<proteinExistence type="predicted"/>
<feature type="region of interest" description="Disordered" evidence="1">
    <location>
        <begin position="36"/>
        <end position="58"/>
    </location>
</feature>
<dbReference type="STRING" id="50402.A0A0A0A0E0"/>
<evidence type="ECO:0000259" key="2">
    <source>
        <dbReference type="PROSITE" id="PS51082"/>
    </source>
</evidence>
<protein>
    <submittedName>
        <fullName evidence="3">WAS/WASL-interacting protein family member 2</fullName>
    </submittedName>
</protein>
<accession>A0A0A0A0E0</accession>
<dbReference type="EMBL" id="KL870318">
    <property type="protein sequence ID" value="KGL87526.1"/>
    <property type="molecule type" value="Genomic_DNA"/>
</dbReference>
<reference evidence="4" key="1">
    <citation type="journal article" date="2014" name="Science">
        <title>Comparative genomics reveals insights into avian genome evolution and adaptation.</title>
        <authorList>
            <consortium name="Avian Genome Consortium"/>
            <person name="Zhang G."/>
            <person name="Li C."/>
            <person name="Li Q."/>
            <person name="Li B."/>
            <person name="Larkin D.M."/>
            <person name="Lee C."/>
            <person name="Storz J.F."/>
            <person name="Antunes A."/>
            <person name="Greenwold M.J."/>
            <person name="Meredith R.W."/>
            <person name="Odeen A."/>
            <person name="Cui J."/>
            <person name="Zhou Q."/>
            <person name="Xu L."/>
            <person name="Pan H."/>
            <person name="Wang Z."/>
            <person name="Jin L."/>
            <person name="Zhang P."/>
            <person name="Hu H."/>
            <person name="Yang W."/>
            <person name="Hu J."/>
            <person name="Xiao J."/>
            <person name="Yang Z."/>
            <person name="Liu Y."/>
            <person name="Xie Q."/>
            <person name="Yu H."/>
            <person name="Lian J."/>
            <person name="Wen P."/>
            <person name="Zhang F."/>
            <person name="Li H."/>
            <person name="Zeng Y."/>
            <person name="Xiong Z."/>
            <person name="Liu S."/>
            <person name="Zhou L."/>
            <person name="Huang Z."/>
            <person name="An N."/>
            <person name="Wang J."/>
            <person name="Zheng Q."/>
            <person name="Xiong Y."/>
            <person name="Wang G."/>
            <person name="Wang B."/>
            <person name="Wang J."/>
            <person name="Fan Y."/>
            <person name="da Fonseca R.R."/>
            <person name="Alfaro-Nunez A."/>
            <person name="Schubert M."/>
            <person name="Orlando L."/>
            <person name="Mourier T."/>
            <person name="Howard J.T."/>
            <person name="Ganapathy G."/>
            <person name="Pfenning A."/>
            <person name="Whitney O."/>
            <person name="Rivas M.V."/>
            <person name="Hara E."/>
            <person name="Smith J."/>
            <person name="Farre M."/>
            <person name="Narayan J."/>
            <person name="Slavov G."/>
            <person name="Romanov M.N."/>
            <person name="Borges R."/>
            <person name="Machado J.P."/>
            <person name="Khan I."/>
            <person name="Springer M.S."/>
            <person name="Gatesy J."/>
            <person name="Hoffmann F.G."/>
            <person name="Opazo J.C."/>
            <person name="Hastad O."/>
            <person name="Sawyer R.H."/>
            <person name="Kim H."/>
            <person name="Kim K.W."/>
            <person name="Kim H.J."/>
            <person name="Cho S."/>
            <person name="Li N."/>
            <person name="Huang Y."/>
            <person name="Bruford M.W."/>
            <person name="Zhan X."/>
            <person name="Dixon A."/>
            <person name="Bertelsen M.F."/>
            <person name="Derryberry E."/>
            <person name="Warren W."/>
            <person name="Wilson R.K."/>
            <person name="Li S."/>
            <person name="Ray D.A."/>
            <person name="Green R.E."/>
            <person name="O'Brien S.J."/>
            <person name="Griffin D."/>
            <person name="Johnson W.E."/>
            <person name="Haussler D."/>
            <person name="Ryder O.A."/>
            <person name="Willerslev E."/>
            <person name="Graves G.R."/>
            <person name="Alstrom P."/>
            <person name="Fjeldsa J."/>
            <person name="Mindell D.P."/>
            <person name="Edwards S.V."/>
            <person name="Braun E.L."/>
            <person name="Rahbek C."/>
            <person name="Burt D.W."/>
            <person name="Houde P."/>
            <person name="Zhang Y."/>
            <person name="Yang H."/>
            <person name="Wang J."/>
            <person name="Jarvis E.D."/>
            <person name="Gilbert M.T."/>
            <person name="Wang J."/>
        </authorList>
    </citation>
    <scope>NUCLEOTIDE SEQUENCE [LARGE SCALE GENOMIC DNA]</scope>
</reference>
<keyword evidence="4" id="KW-1185">Reference proteome</keyword>
<dbReference type="SMART" id="SM00246">
    <property type="entry name" value="WH2"/>
    <property type="match status" value="1"/>
</dbReference>
<feature type="region of interest" description="Disordered" evidence="1">
    <location>
        <begin position="210"/>
        <end position="253"/>
    </location>
</feature>
<dbReference type="GO" id="GO:0003779">
    <property type="term" value="F:actin binding"/>
    <property type="evidence" value="ECO:0007669"/>
    <property type="project" value="InterPro"/>
</dbReference>
<gene>
    <name evidence="3" type="ORF">N301_08817</name>
</gene>
<dbReference type="AlphaFoldDB" id="A0A0A0A0E0"/>
<dbReference type="Pfam" id="PF02205">
    <property type="entry name" value="WH2"/>
    <property type="match status" value="1"/>
</dbReference>
<evidence type="ECO:0000313" key="4">
    <source>
        <dbReference type="Proteomes" id="UP000053858"/>
    </source>
</evidence>
<feature type="non-terminal residue" evidence="3">
    <location>
        <position position="402"/>
    </location>
</feature>
<sequence>QANTEPPKLSREEQRGRGALLQDICKGTKLKKVTQINDRSAPILEKPKGSGGGSYGSSSAAIQPKGGLFQGGVPKLRPVGVKDSSGRSLSLGGAAGCPRSALGNHPTPLWAGFGAAWVRAQLAMQALSPVRGFWCRAPFGASVAVQTWLPSLSCLHVEPLPSHPCMYALVAAPQIPSHAEGDLGPAAGWERVEARALPLEVGVGRAGADPALLAAPPPPPPMLRNGGRDAPPPPPPYRLHGPTQPPSPGEPQLAWKATSEDVLGPAAGGRVCPGDAVPWQAAVGRAGADPALLAAPPPPPPMLRNGGRDAPPPPPPYRLHGSTEPPSRGKPPPPPMRTPAGPPPPPPPVRNGHRDSISTVRAFLDDFESKYSFHPVEDFPAPEEYKYFQRIYPSKTNRGKEG</sequence>
<dbReference type="InterPro" id="IPR003124">
    <property type="entry name" value="WH2_dom"/>
</dbReference>